<gene>
    <name evidence="2" type="ORF">BLA29_010142</name>
</gene>
<protein>
    <submittedName>
        <fullName evidence="2">Uncharacterized protein</fullName>
    </submittedName>
</protein>
<feature type="compositionally biased region" description="Low complexity" evidence="1">
    <location>
        <begin position="7"/>
        <end position="17"/>
    </location>
</feature>
<organism evidence="2 3">
    <name type="scientific">Euroglyphus maynei</name>
    <name type="common">Mayne's house dust mite</name>
    <dbReference type="NCBI Taxonomy" id="6958"/>
    <lineage>
        <taxon>Eukaryota</taxon>
        <taxon>Metazoa</taxon>
        <taxon>Ecdysozoa</taxon>
        <taxon>Arthropoda</taxon>
        <taxon>Chelicerata</taxon>
        <taxon>Arachnida</taxon>
        <taxon>Acari</taxon>
        <taxon>Acariformes</taxon>
        <taxon>Sarcoptiformes</taxon>
        <taxon>Astigmata</taxon>
        <taxon>Psoroptidia</taxon>
        <taxon>Analgoidea</taxon>
        <taxon>Pyroglyphidae</taxon>
        <taxon>Pyroglyphinae</taxon>
        <taxon>Euroglyphus</taxon>
    </lineage>
</organism>
<dbReference type="AlphaFoldDB" id="A0A1Y3B177"/>
<feature type="region of interest" description="Disordered" evidence="1">
    <location>
        <begin position="1"/>
        <end position="20"/>
    </location>
</feature>
<accession>A0A1Y3B177</accession>
<comment type="caution">
    <text evidence="2">The sequence shown here is derived from an EMBL/GenBank/DDBJ whole genome shotgun (WGS) entry which is preliminary data.</text>
</comment>
<name>A0A1Y3B177_EURMA</name>
<keyword evidence="3" id="KW-1185">Reference proteome</keyword>
<sequence length="185" mass="20777">MESTLRNSNNNPIPSSSGDPVAIVNDCATIELIMTNNNHRSSSSLNNKNRNFKFIEHKNHQQSCSDNDDDGNQECERIDDDDGGDIGNEMNLVCEKFVNDLKNKLSIVSKNNDIHDDDCDDGNIRTKEEIDIISDISDYSNNSMEKKSIEFDMMNETIVRIIGSVPIAQYEGSPKRYGPKPGYPK</sequence>
<dbReference type="EMBL" id="MUJZ01051948">
    <property type="protein sequence ID" value="OTF73376.1"/>
    <property type="molecule type" value="Genomic_DNA"/>
</dbReference>
<proteinExistence type="predicted"/>
<reference evidence="2 3" key="1">
    <citation type="submission" date="2017-03" db="EMBL/GenBank/DDBJ databases">
        <title>Genome Survey of Euroglyphus maynei.</title>
        <authorList>
            <person name="Arlian L.G."/>
            <person name="Morgan M.S."/>
            <person name="Rider S.D."/>
        </authorList>
    </citation>
    <scope>NUCLEOTIDE SEQUENCE [LARGE SCALE GENOMIC DNA]</scope>
    <source>
        <strain evidence="2">Arlian Lab</strain>
        <tissue evidence="2">Whole body</tissue>
    </source>
</reference>
<evidence type="ECO:0000313" key="2">
    <source>
        <dbReference type="EMBL" id="OTF73376.1"/>
    </source>
</evidence>
<evidence type="ECO:0000256" key="1">
    <source>
        <dbReference type="SAM" id="MobiDB-lite"/>
    </source>
</evidence>
<feature type="non-terminal residue" evidence="2">
    <location>
        <position position="185"/>
    </location>
</feature>
<dbReference type="Proteomes" id="UP000194236">
    <property type="component" value="Unassembled WGS sequence"/>
</dbReference>
<feature type="compositionally biased region" description="Acidic residues" evidence="1">
    <location>
        <begin position="66"/>
        <end position="82"/>
    </location>
</feature>
<feature type="region of interest" description="Disordered" evidence="1">
    <location>
        <begin position="58"/>
        <end position="82"/>
    </location>
</feature>
<evidence type="ECO:0000313" key="3">
    <source>
        <dbReference type="Proteomes" id="UP000194236"/>
    </source>
</evidence>